<organism evidence="1 2">
    <name type="scientific">Planotetraspora thailandica</name>
    <dbReference type="NCBI Taxonomy" id="487172"/>
    <lineage>
        <taxon>Bacteria</taxon>
        <taxon>Bacillati</taxon>
        <taxon>Actinomycetota</taxon>
        <taxon>Actinomycetes</taxon>
        <taxon>Streptosporangiales</taxon>
        <taxon>Streptosporangiaceae</taxon>
        <taxon>Planotetraspora</taxon>
    </lineage>
</organism>
<proteinExistence type="predicted"/>
<dbReference type="EMBL" id="BOOR01000010">
    <property type="protein sequence ID" value="GII53526.1"/>
    <property type="molecule type" value="Genomic_DNA"/>
</dbReference>
<evidence type="ECO:0008006" key="3">
    <source>
        <dbReference type="Google" id="ProtNLM"/>
    </source>
</evidence>
<dbReference type="AlphaFoldDB" id="A0A8J3XVB0"/>
<dbReference type="Proteomes" id="UP000605992">
    <property type="component" value="Unassembled WGS sequence"/>
</dbReference>
<dbReference type="Pfam" id="PF13692">
    <property type="entry name" value="Glyco_trans_1_4"/>
    <property type="match status" value="1"/>
</dbReference>
<name>A0A8J3XVB0_9ACTN</name>
<reference evidence="1" key="1">
    <citation type="submission" date="2021-01" db="EMBL/GenBank/DDBJ databases">
        <title>Whole genome shotgun sequence of Planotetraspora thailandica NBRC 104271.</title>
        <authorList>
            <person name="Komaki H."/>
            <person name="Tamura T."/>
        </authorList>
    </citation>
    <scope>NUCLEOTIDE SEQUENCE</scope>
    <source>
        <strain evidence="1">NBRC 104271</strain>
    </source>
</reference>
<accession>A0A8J3XVB0</accession>
<evidence type="ECO:0000313" key="2">
    <source>
        <dbReference type="Proteomes" id="UP000605992"/>
    </source>
</evidence>
<evidence type="ECO:0000313" key="1">
    <source>
        <dbReference type="EMBL" id="GII53526.1"/>
    </source>
</evidence>
<dbReference type="Gene3D" id="3.40.50.11010">
    <property type="match status" value="1"/>
</dbReference>
<gene>
    <name evidence="1" type="ORF">Pth03_19150</name>
</gene>
<keyword evidence="2" id="KW-1185">Reference proteome</keyword>
<sequence length="391" mass="41811">MNGLLVYAGGTAYDGVRGTDQQVTDRLSELTDVLYVDPPRSMLRRAPGDRWGAGLTPVRDGLWRLTPVAPPGGYRPGADRVTAALARRAVRRAARRLGRQVTSVIASGSLDVLGAVPGARTLRYVTDDLTAGASLIGMAPGQLARTESRMVRRADRLAVVSPDLVERARSMGREATLVPNGCDSGAYLGVDTAPWPEDLPAELADAPVAGFVGHINGRIDIALLEAVADAGHPLVLVGPRAPRYEPERFPALVSRPGVHWVGAKPYDALPSYLRVIDTGLTPYTDSAFNRASFPLKTLEYLAAGRGVVSTDLPATRWLDAGDLVRTVAAGEGPRAFAEAVRTELATARTTTLVGRRRALATLHDWSERVRMIADLLDIDMASQTSKEVAGR</sequence>
<dbReference type="SUPFAM" id="SSF53756">
    <property type="entry name" value="UDP-Glycosyltransferase/glycogen phosphorylase"/>
    <property type="match status" value="1"/>
</dbReference>
<protein>
    <recommendedName>
        <fullName evidence="3">Glycosyl transferase</fullName>
    </recommendedName>
</protein>
<dbReference type="Gene3D" id="3.40.50.2000">
    <property type="entry name" value="Glycogen Phosphorylase B"/>
    <property type="match status" value="1"/>
</dbReference>
<comment type="caution">
    <text evidence="1">The sequence shown here is derived from an EMBL/GenBank/DDBJ whole genome shotgun (WGS) entry which is preliminary data.</text>
</comment>